<proteinExistence type="predicted"/>
<dbReference type="GO" id="GO:0003677">
    <property type="term" value="F:DNA binding"/>
    <property type="evidence" value="ECO:0007669"/>
    <property type="project" value="UniProtKB-KW"/>
</dbReference>
<dbReference type="PANTHER" id="PTHR43537:SF5">
    <property type="entry name" value="UXU OPERON TRANSCRIPTIONAL REGULATOR"/>
    <property type="match status" value="1"/>
</dbReference>
<reference evidence="5 6" key="1">
    <citation type="journal article" date="2019" name="Environ. Microbiol.">
        <title>Species interactions and distinct microbial communities in high Arctic permafrost affected cryosols are associated with the CH4 and CO2 gas fluxes.</title>
        <authorList>
            <person name="Altshuler I."/>
            <person name="Hamel J."/>
            <person name="Turney S."/>
            <person name="Magnuson E."/>
            <person name="Levesque R."/>
            <person name="Greer C."/>
            <person name="Whyte L.G."/>
        </authorList>
    </citation>
    <scope>NUCLEOTIDE SEQUENCE [LARGE SCALE GENOMIC DNA]</scope>
    <source>
        <strain evidence="5 6">E6.1</strain>
    </source>
</reference>
<organism evidence="5 6">
    <name type="scientific">Sphingomonas glacialis</name>
    <dbReference type="NCBI Taxonomy" id="658225"/>
    <lineage>
        <taxon>Bacteria</taxon>
        <taxon>Pseudomonadati</taxon>
        <taxon>Pseudomonadota</taxon>
        <taxon>Alphaproteobacteria</taxon>
        <taxon>Sphingomonadales</taxon>
        <taxon>Sphingomonadaceae</taxon>
        <taxon>Sphingomonas</taxon>
    </lineage>
</organism>
<dbReference type="AlphaFoldDB" id="A0A502FT64"/>
<gene>
    <name evidence="5" type="ORF">EAH76_11825</name>
</gene>
<keyword evidence="2" id="KW-0238">DNA-binding</keyword>
<dbReference type="GO" id="GO:0003700">
    <property type="term" value="F:DNA-binding transcription factor activity"/>
    <property type="evidence" value="ECO:0007669"/>
    <property type="project" value="InterPro"/>
</dbReference>
<dbReference type="SUPFAM" id="SSF46785">
    <property type="entry name" value="Winged helix' DNA-binding domain"/>
    <property type="match status" value="1"/>
</dbReference>
<dbReference type="Proteomes" id="UP000319931">
    <property type="component" value="Unassembled WGS sequence"/>
</dbReference>
<evidence type="ECO:0000256" key="2">
    <source>
        <dbReference type="ARBA" id="ARBA00023125"/>
    </source>
</evidence>
<dbReference type="InterPro" id="IPR036390">
    <property type="entry name" value="WH_DNA-bd_sf"/>
</dbReference>
<dbReference type="PANTHER" id="PTHR43537">
    <property type="entry name" value="TRANSCRIPTIONAL REGULATOR, GNTR FAMILY"/>
    <property type="match status" value="1"/>
</dbReference>
<evidence type="ECO:0000256" key="1">
    <source>
        <dbReference type="ARBA" id="ARBA00023015"/>
    </source>
</evidence>
<dbReference type="Gene3D" id="1.10.10.10">
    <property type="entry name" value="Winged helix-like DNA-binding domain superfamily/Winged helix DNA-binding domain"/>
    <property type="match status" value="1"/>
</dbReference>
<accession>A0A502FT64</accession>
<sequence length="241" mass="26340">MSLDPAAGRCASVYWCSRRTATGSGGYACRFRRRRRGQRMSPSHVLEPTYNAIKHRLLVGHWPPGSRLEAARLAADIGVSITPIRDSLNHLAGERLVELMPGEGFRVPTLNAADLRDLLNLNQLLLLAAIDESDMPVTGSADTVAMPDLASATASLFLTIASASGNGEITMMVQSLNDRLHPFRQIDEAVLADAASELGALRASFSLRTSRSNARHLLLRYHDVRKPEADRYIKLLAKGRS</sequence>
<dbReference type="InterPro" id="IPR036388">
    <property type="entry name" value="WH-like_DNA-bd_sf"/>
</dbReference>
<evidence type="ECO:0000313" key="6">
    <source>
        <dbReference type="Proteomes" id="UP000319931"/>
    </source>
</evidence>
<dbReference type="Pfam" id="PF00392">
    <property type="entry name" value="GntR"/>
    <property type="match status" value="1"/>
</dbReference>
<keyword evidence="1" id="KW-0805">Transcription regulation</keyword>
<evidence type="ECO:0000259" key="4">
    <source>
        <dbReference type="PROSITE" id="PS50949"/>
    </source>
</evidence>
<dbReference type="EMBL" id="RCZC01000003">
    <property type="protein sequence ID" value="TPG52579.1"/>
    <property type="molecule type" value="Genomic_DNA"/>
</dbReference>
<comment type="caution">
    <text evidence="5">The sequence shown here is derived from an EMBL/GenBank/DDBJ whole genome shotgun (WGS) entry which is preliminary data.</text>
</comment>
<dbReference type="OrthoDB" id="8479543at2"/>
<dbReference type="InterPro" id="IPR000524">
    <property type="entry name" value="Tscrpt_reg_HTH_GntR"/>
</dbReference>
<evidence type="ECO:0000256" key="3">
    <source>
        <dbReference type="ARBA" id="ARBA00023163"/>
    </source>
</evidence>
<protein>
    <submittedName>
        <fullName evidence="5">GntR family transcriptional regulator</fullName>
    </submittedName>
</protein>
<keyword evidence="3" id="KW-0804">Transcription</keyword>
<dbReference type="PROSITE" id="PS50949">
    <property type="entry name" value="HTH_GNTR"/>
    <property type="match status" value="1"/>
</dbReference>
<name>A0A502FT64_9SPHN</name>
<feature type="domain" description="HTH gntR-type" evidence="4">
    <location>
        <begin position="43"/>
        <end position="110"/>
    </location>
</feature>
<keyword evidence="6" id="KW-1185">Reference proteome</keyword>
<dbReference type="SMART" id="SM00345">
    <property type="entry name" value="HTH_GNTR"/>
    <property type="match status" value="1"/>
</dbReference>
<evidence type="ECO:0000313" key="5">
    <source>
        <dbReference type="EMBL" id="TPG52579.1"/>
    </source>
</evidence>